<reference evidence="2" key="1">
    <citation type="submission" date="2010-04" db="EMBL/GenBank/DDBJ databases">
        <title>Complete sequence of Methanocaldococcus infernus ME.</title>
        <authorList>
            <consortium name="US DOE Joint Genome Institute"/>
            <person name="Lucas S."/>
            <person name="Copeland A."/>
            <person name="Lapidus A."/>
            <person name="Cheng J.-F."/>
            <person name="Bruce D."/>
            <person name="Goodwin L."/>
            <person name="Pitluck S."/>
            <person name="Munk A.C."/>
            <person name="Detter J.C."/>
            <person name="Han C."/>
            <person name="Tapia R."/>
            <person name="Land M."/>
            <person name="Hauser L."/>
            <person name="Kyrpides N."/>
            <person name="Mikhailova N."/>
            <person name="Sieprawska-Lupa M."/>
            <person name="Whitman W.B."/>
            <person name="Woyke T."/>
        </authorList>
    </citation>
    <scope>NUCLEOTIDE SEQUENCE [LARGE SCALE GENOMIC DNA]</scope>
    <source>
        <strain evidence="2">ME</strain>
    </source>
</reference>
<dbReference type="Pfam" id="PF01261">
    <property type="entry name" value="AP_endonuc_2"/>
    <property type="match status" value="1"/>
</dbReference>
<dbReference type="PANTHER" id="PTHR12110:SF21">
    <property type="entry name" value="XYLOSE ISOMERASE-LIKE TIM BARREL DOMAIN-CONTAINING PROTEIN"/>
    <property type="match status" value="1"/>
</dbReference>
<dbReference type="KEGG" id="mif:Metin_1024"/>
<gene>
    <name evidence="2" type="ordered locus">Metin_1024</name>
</gene>
<dbReference type="AlphaFoldDB" id="D5VSX9"/>
<accession>D5VSX9</accession>
<organism evidence="2 3">
    <name type="scientific">Methanocaldococcus infernus (strain DSM 11812 / JCM 15783 / ME)</name>
    <dbReference type="NCBI Taxonomy" id="573063"/>
    <lineage>
        <taxon>Archaea</taxon>
        <taxon>Methanobacteriati</taxon>
        <taxon>Methanobacteriota</taxon>
        <taxon>Methanomada group</taxon>
        <taxon>Methanococci</taxon>
        <taxon>Methanococcales</taxon>
        <taxon>Methanocaldococcaceae</taxon>
        <taxon>Methanocaldococcus</taxon>
    </lineage>
</organism>
<dbReference type="STRING" id="573063.Metin_1024"/>
<dbReference type="SMART" id="SM00518">
    <property type="entry name" value="AP2Ec"/>
    <property type="match status" value="1"/>
</dbReference>
<dbReference type="EMBL" id="CP002009">
    <property type="protein sequence ID" value="ADG13682.1"/>
    <property type="molecule type" value="Genomic_DNA"/>
</dbReference>
<keyword evidence="2" id="KW-0413">Isomerase</keyword>
<evidence type="ECO:0000313" key="2">
    <source>
        <dbReference type="EMBL" id="ADG13682.1"/>
    </source>
</evidence>
<dbReference type="GO" id="GO:0003677">
    <property type="term" value="F:DNA binding"/>
    <property type="evidence" value="ECO:0007669"/>
    <property type="project" value="InterPro"/>
</dbReference>
<dbReference type="PANTHER" id="PTHR12110">
    <property type="entry name" value="HYDROXYPYRUVATE ISOMERASE"/>
    <property type="match status" value="1"/>
</dbReference>
<name>D5VSX9_METIM</name>
<dbReference type="Gene3D" id="3.20.20.150">
    <property type="entry name" value="Divalent-metal-dependent TIM barrel enzymes"/>
    <property type="match status" value="1"/>
</dbReference>
<dbReference type="InterPro" id="IPR013022">
    <property type="entry name" value="Xyl_isomerase-like_TIM-brl"/>
</dbReference>
<keyword evidence="3" id="KW-1185">Reference proteome</keyword>
<evidence type="ECO:0000259" key="1">
    <source>
        <dbReference type="Pfam" id="PF01261"/>
    </source>
</evidence>
<dbReference type="GeneID" id="9132041"/>
<dbReference type="GO" id="GO:0016853">
    <property type="term" value="F:isomerase activity"/>
    <property type="evidence" value="ECO:0007669"/>
    <property type="project" value="UniProtKB-KW"/>
</dbReference>
<dbReference type="InterPro" id="IPR036237">
    <property type="entry name" value="Xyl_isomerase-like_sf"/>
</dbReference>
<dbReference type="InterPro" id="IPR001719">
    <property type="entry name" value="AP_endonuc_2"/>
</dbReference>
<dbReference type="Proteomes" id="UP000002061">
    <property type="component" value="Chromosome"/>
</dbReference>
<dbReference type="InterPro" id="IPR050312">
    <property type="entry name" value="IolE/XylAMocC-like"/>
</dbReference>
<dbReference type="GO" id="GO:0008270">
    <property type="term" value="F:zinc ion binding"/>
    <property type="evidence" value="ECO:0007669"/>
    <property type="project" value="InterPro"/>
</dbReference>
<dbReference type="HOGENOM" id="CLU_050006_7_0_2"/>
<evidence type="ECO:0000313" key="3">
    <source>
        <dbReference type="Proteomes" id="UP000002061"/>
    </source>
</evidence>
<dbReference type="eggNOG" id="arCOG01897">
    <property type="taxonomic scope" value="Archaea"/>
</dbReference>
<dbReference type="SUPFAM" id="SSF51658">
    <property type="entry name" value="Xylose isomerase-like"/>
    <property type="match status" value="1"/>
</dbReference>
<dbReference type="GO" id="GO:0006281">
    <property type="term" value="P:DNA repair"/>
    <property type="evidence" value="ECO:0007669"/>
    <property type="project" value="InterPro"/>
</dbReference>
<sequence length="257" mass="30830">MIAVSSLFFWEYGIVEILDILREIGIKAIEFFPENPDFWDNRFNEDYLKEVEKEIKKFKVSVHCPHIELNPCSFNHHIREICIKETLWSLELAERFKAKILTIHPGKRPVNREPTEEEHEHLKNYLKAIKERENKVKICLENMPKKINRLCWHPKEVKFYSETFNIPITLDFAHAKHYVKDFIELDVGHIHISGVCNGKDHFPLKESEINFIPYLEKILDRKYRGIITLELDDRRIKRHDKEYKIEVILKDLELLDI</sequence>
<feature type="domain" description="Xylose isomerase-like TIM barrel" evidence="1">
    <location>
        <begin position="19"/>
        <end position="239"/>
    </location>
</feature>
<protein>
    <submittedName>
        <fullName evidence="2">Xylose isomerase domain protein TIM barrel</fullName>
    </submittedName>
</protein>
<dbReference type="RefSeq" id="WP_013100427.1">
    <property type="nucleotide sequence ID" value="NC_014122.1"/>
</dbReference>
<proteinExistence type="predicted"/>